<feature type="region of interest" description="Disordered" evidence="3">
    <location>
        <begin position="591"/>
        <end position="610"/>
    </location>
</feature>
<dbReference type="Proteomes" id="UP001151760">
    <property type="component" value="Unassembled WGS sequence"/>
</dbReference>
<organism evidence="5 6">
    <name type="scientific">Tanacetum coccineum</name>
    <dbReference type="NCBI Taxonomy" id="301880"/>
    <lineage>
        <taxon>Eukaryota</taxon>
        <taxon>Viridiplantae</taxon>
        <taxon>Streptophyta</taxon>
        <taxon>Embryophyta</taxon>
        <taxon>Tracheophyta</taxon>
        <taxon>Spermatophyta</taxon>
        <taxon>Magnoliopsida</taxon>
        <taxon>eudicotyledons</taxon>
        <taxon>Gunneridae</taxon>
        <taxon>Pentapetalae</taxon>
        <taxon>asterids</taxon>
        <taxon>campanulids</taxon>
        <taxon>Asterales</taxon>
        <taxon>Asteraceae</taxon>
        <taxon>Asteroideae</taxon>
        <taxon>Anthemideae</taxon>
        <taxon>Anthemidinae</taxon>
        <taxon>Tanacetum</taxon>
    </lineage>
</organism>
<gene>
    <name evidence="5" type="ORF">Tco_0952174</name>
</gene>
<evidence type="ECO:0000259" key="4">
    <source>
        <dbReference type="PROSITE" id="PS50158"/>
    </source>
</evidence>
<protein>
    <submittedName>
        <fullName evidence="5">Zf-CCHC domain-containing protein</fullName>
    </submittedName>
</protein>
<accession>A0ABQ5DX71</accession>
<dbReference type="PANTHER" id="PTHR33116">
    <property type="entry name" value="REVERSE TRANSCRIPTASE ZINC-BINDING DOMAIN-CONTAINING PROTEIN-RELATED-RELATED"/>
    <property type="match status" value="1"/>
</dbReference>
<dbReference type="SMART" id="SM00343">
    <property type="entry name" value="ZnF_C2HC"/>
    <property type="match status" value="1"/>
</dbReference>
<dbReference type="InterPro" id="IPR001878">
    <property type="entry name" value="Znf_CCHC"/>
</dbReference>
<feature type="non-terminal residue" evidence="5">
    <location>
        <position position="1"/>
    </location>
</feature>
<keyword evidence="1" id="KW-0862">Zinc</keyword>
<reference evidence="5" key="1">
    <citation type="journal article" date="2022" name="Int. J. Mol. Sci.">
        <title>Draft Genome of Tanacetum Coccineum: Genomic Comparison of Closely Related Tanacetum-Family Plants.</title>
        <authorList>
            <person name="Yamashiro T."/>
            <person name="Shiraishi A."/>
            <person name="Nakayama K."/>
            <person name="Satake H."/>
        </authorList>
    </citation>
    <scope>NUCLEOTIDE SEQUENCE</scope>
</reference>
<sequence>VCLAKLTVARTGDGAVDGDVTNLELNSIANSIGCQPSLLPCIYLGLPIGANLSRCESWSPIVDRFHKRLSMWKAKSLSFGGRLTLIKSVLGSLGVYYFSTFKAPIGTINKLESIRRKFFWGGNMEENKIAWIACYKVIAPLKNRGLGIGSLLSCNKAMLSKWWWRFLNEGHAIWCKIIRSIHDIKGGFPKSSQHTLKSSPWCQIVKLDNDLTSHGICLPLIFKRKIGNGRDTRFWLDTWIGNEPLKDSFPRLFQLESTPTAMVYARCPLDATVLHDSTANSLHHNSTGLSHLLGPFEFGPSGSGSRNNNFVQPPMLPCGLDFQWSWYRTPRSPIEFQELSGLVEFITHLHLTNDSDKWTCVLSDSKDFSVKAMRIHISNTTSLLPELPYRWNNILPSNVNISSWRIFHRRLPTRLNLDKRGIDLDSVLCPICNDNPESEDHIFVECCIAQSTWFEAGLGITWGFARFNTIITSLKALDEGFSSKNYVRKFLRALHPKWRAKVTAIEESKDLSSLALDELISNLKVHEVVMEKDSEIYSGKKERVKSIILKTKKESSDDETSTSGSDDEEYAMVVRNFKKFFRRKGKFVRQPREEKKSFRQRDEKKGKSDRKCFRCGDPNHLIGDCPKPSRNKDQKAFIGGSWSDSENDAEDKTNDETCLMAQSSNEVTLNSSYYSDNASSLDNDSMQIEYDSLCEISLKIINKNKILKTKRDLLEKEILELNEKIKKLERSKEIEIACKSCEELKSENAKLKETQVKFVKFDKSANSLREMLNNQKSPSCKIGLGFDDSKASTSETKNMSFVGSSAEKANGKITHKGARITYQDP</sequence>
<dbReference type="InterPro" id="IPR036875">
    <property type="entry name" value="Znf_CCHC_sf"/>
</dbReference>
<dbReference type="Gene3D" id="4.10.60.10">
    <property type="entry name" value="Zinc finger, CCHC-type"/>
    <property type="match status" value="1"/>
</dbReference>
<dbReference type="InterPro" id="IPR026960">
    <property type="entry name" value="RVT-Znf"/>
</dbReference>
<dbReference type="SUPFAM" id="SSF57756">
    <property type="entry name" value="Retrovirus zinc finger-like domains"/>
    <property type="match status" value="1"/>
</dbReference>
<feature type="domain" description="CCHC-type" evidence="4">
    <location>
        <begin position="610"/>
        <end position="627"/>
    </location>
</feature>
<comment type="caution">
    <text evidence="5">The sequence shown here is derived from an EMBL/GenBank/DDBJ whole genome shotgun (WGS) entry which is preliminary data.</text>
</comment>
<evidence type="ECO:0000313" key="6">
    <source>
        <dbReference type="Proteomes" id="UP001151760"/>
    </source>
</evidence>
<dbReference type="Pfam" id="PF13966">
    <property type="entry name" value="zf-RVT"/>
    <property type="match status" value="1"/>
</dbReference>
<feature type="coiled-coil region" evidence="2">
    <location>
        <begin position="704"/>
        <end position="754"/>
    </location>
</feature>
<reference evidence="5" key="2">
    <citation type="submission" date="2022-01" db="EMBL/GenBank/DDBJ databases">
        <authorList>
            <person name="Yamashiro T."/>
            <person name="Shiraishi A."/>
            <person name="Satake H."/>
            <person name="Nakayama K."/>
        </authorList>
    </citation>
    <scope>NUCLEOTIDE SEQUENCE</scope>
</reference>
<evidence type="ECO:0000256" key="3">
    <source>
        <dbReference type="SAM" id="MobiDB-lite"/>
    </source>
</evidence>
<keyword evidence="2" id="KW-0175">Coiled coil</keyword>
<dbReference type="PROSITE" id="PS50158">
    <property type="entry name" value="ZF_CCHC"/>
    <property type="match status" value="1"/>
</dbReference>
<dbReference type="PANTHER" id="PTHR33116:SF79">
    <property type="entry name" value="REVERSE TRANSCRIPTASE DOMAIN, ZINC FINGER, CCHC-TYPE-RELATED"/>
    <property type="match status" value="1"/>
</dbReference>
<keyword evidence="1" id="KW-0479">Metal-binding</keyword>
<name>A0ABQ5DX71_9ASTR</name>
<feature type="region of interest" description="Disordered" evidence="3">
    <location>
        <begin position="623"/>
        <end position="651"/>
    </location>
</feature>
<evidence type="ECO:0000256" key="1">
    <source>
        <dbReference type="PROSITE-ProRule" id="PRU00047"/>
    </source>
</evidence>
<keyword evidence="6" id="KW-1185">Reference proteome</keyword>
<dbReference type="EMBL" id="BQNB010015731">
    <property type="protein sequence ID" value="GJT43459.1"/>
    <property type="molecule type" value="Genomic_DNA"/>
</dbReference>
<keyword evidence="1" id="KW-0863">Zinc-finger</keyword>
<evidence type="ECO:0000313" key="5">
    <source>
        <dbReference type="EMBL" id="GJT43459.1"/>
    </source>
</evidence>
<proteinExistence type="predicted"/>
<evidence type="ECO:0000256" key="2">
    <source>
        <dbReference type="SAM" id="Coils"/>
    </source>
</evidence>